<dbReference type="GO" id="GO:0044873">
    <property type="term" value="P:lipoprotein localization to membrane"/>
    <property type="evidence" value="ECO:0007669"/>
    <property type="project" value="InterPro"/>
</dbReference>
<gene>
    <name evidence="9" type="ORF">MNBD_GAMMA12-200</name>
</gene>
<proteinExistence type="inferred from homology"/>
<evidence type="ECO:0000313" key="9">
    <source>
        <dbReference type="EMBL" id="VAW74480.1"/>
    </source>
</evidence>
<dbReference type="PROSITE" id="PS50893">
    <property type="entry name" value="ABC_TRANSPORTER_2"/>
    <property type="match status" value="1"/>
</dbReference>
<evidence type="ECO:0000256" key="6">
    <source>
        <dbReference type="ARBA" id="ARBA00022967"/>
    </source>
</evidence>
<evidence type="ECO:0000256" key="5">
    <source>
        <dbReference type="ARBA" id="ARBA00022840"/>
    </source>
</evidence>
<keyword evidence="5 9" id="KW-0067">ATP-binding</keyword>
<keyword evidence="3" id="KW-1003">Cell membrane</keyword>
<dbReference type="SUPFAM" id="SSF52540">
    <property type="entry name" value="P-loop containing nucleoside triphosphate hydrolases"/>
    <property type="match status" value="1"/>
</dbReference>
<protein>
    <submittedName>
        <fullName evidence="9">Lipoprotein-releasing system ATP-binding protein LolD</fullName>
    </submittedName>
</protein>
<evidence type="ECO:0000256" key="2">
    <source>
        <dbReference type="ARBA" id="ARBA00022448"/>
    </source>
</evidence>
<dbReference type="InterPro" id="IPR011924">
    <property type="entry name" value="LolD_lipo_ATP-bd"/>
</dbReference>
<keyword evidence="9" id="KW-0449">Lipoprotein</keyword>
<evidence type="ECO:0000259" key="8">
    <source>
        <dbReference type="PROSITE" id="PS50893"/>
    </source>
</evidence>
<dbReference type="NCBIfam" id="TIGR02211">
    <property type="entry name" value="LolD_lipo_ex"/>
    <property type="match status" value="1"/>
</dbReference>
<name>A0A3B0YCE4_9ZZZZ</name>
<evidence type="ECO:0000256" key="1">
    <source>
        <dbReference type="ARBA" id="ARBA00005417"/>
    </source>
</evidence>
<dbReference type="Pfam" id="PF00005">
    <property type="entry name" value="ABC_tran"/>
    <property type="match status" value="1"/>
</dbReference>
<accession>A0A3B0YCE4</accession>
<reference evidence="9" key="1">
    <citation type="submission" date="2018-06" db="EMBL/GenBank/DDBJ databases">
        <authorList>
            <person name="Zhirakovskaya E."/>
        </authorList>
    </citation>
    <scope>NUCLEOTIDE SEQUENCE</scope>
</reference>
<evidence type="ECO:0000256" key="4">
    <source>
        <dbReference type="ARBA" id="ARBA00022741"/>
    </source>
</evidence>
<dbReference type="GO" id="GO:0016020">
    <property type="term" value="C:membrane"/>
    <property type="evidence" value="ECO:0007669"/>
    <property type="project" value="InterPro"/>
</dbReference>
<feature type="domain" description="ABC transporter" evidence="8">
    <location>
        <begin position="29"/>
        <end position="248"/>
    </location>
</feature>
<dbReference type="GO" id="GO:0016887">
    <property type="term" value="F:ATP hydrolysis activity"/>
    <property type="evidence" value="ECO:0007669"/>
    <property type="project" value="InterPro"/>
</dbReference>
<dbReference type="PANTHER" id="PTHR42798:SF2">
    <property type="entry name" value="ABC TRANSPORTER ATP-BINDING PROTEIN MG467-RELATED"/>
    <property type="match status" value="1"/>
</dbReference>
<comment type="similarity">
    <text evidence="1">Belongs to the ABC transporter superfamily.</text>
</comment>
<keyword evidence="2" id="KW-0813">Transport</keyword>
<dbReference type="FunFam" id="3.40.50.300:FF:000230">
    <property type="entry name" value="Lipoprotein-releasing system ATP-binding protein LolD"/>
    <property type="match status" value="1"/>
</dbReference>
<keyword evidence="6" id="KW-1278">Translocase</keyword>
<sequence length="248" mass="27570">MNELVGLSKRQKTRFNKAKITSSDADLILSCEKLNKQFEDGNLKVQVLFNVDLQVKVGERIAIVGSSGSGKSTLLHLLGGLDIPTSGDVNVAGYNMNHLNESDRGLLRNFSLGFVYQFHHLMPEFTALENVAMPLLIRGINRSDAMSDAESILSKIGMEHRLNHKPGELSGGERQRAAIARSLVTKPGCMLADEPTGNLDRKNEQRIYEQLIELHQETQISFVIVTHDEVLAQRMDKVYQLEDGILSS</sequence>
<dbReference type="InterPro" id="IPR003439">
    <property type="entry name" value="ABC_transporter-like_ATP-bd"/>
</dbReference>
<dbReference type="GO" id="GO:0005524">
    <property type="term" value="F:ATP binding"/>
    <property type="evidence" value="ECO:0007669"/>
    <property type="project" value="UniProtKB-KW"/>
</dbReference>
<dbReference type="InterPro" id="IPR017871">
    <property type="entry name" value="ABC_transporter-like_CS"/>
</dbReference>
<keyword evidence="4" id="KW-0547">Nucleotide-binding</keyword>
<dbReference type="PANTHER" id="PTHR42798">
    <property type="entry name" value="LIPOPROTEIN-RELEASING SYSTEM ATP-BINDING PROTEIN LOLD"/>
    <property type="match status" value="1"/>
</dbReference>
<keyword evidence="7" id="KW-0472">Membrane</keyword>
<dbReference type="CDD" id="cd03255">
    <property type="entry name" value="ABC_MJ0796_LolCDE_FtsE"/>
    <property type="match status" value="1"/>
</dbReference>
<dbReference type="Gene3D" id="3.40.50.300">
    <property type="entry name" value="P-loop containing nucleotide triphosphate hydrolases"/>
    <property type="match status" value="1"/>
</dbReference>
<dbReference type="InterPro" id="IPR003593">
    <property type="entry name" value="AAA+_ATPase"/>
</dbReference>
<dbReference type="SMART" id="SM00382">
    <property type="entry name" value="AAA"/>
    <property type="match status" value="1"/>
</dbReference>
<organism evidence="9">
    <name type="scientific">hydrothermal vent metagenome</name>
    <dbReference type="NCBI Taxonomy" id="652676"/>
    <lineage>
        <taxon>unclassified sequences</taxon>
        <taxon>metagenomes</taxon>
        <taxon>ecological metagenomes</taxon>
    </lineage>
</organism>
<dbReference type="InterPro" id="IPR027417">
    <property type="entry name" value="P-loop_NTPase"/>
</dbReference>
<evidence type="ECO:0000256" key="3">
    <source>
        <dbReference type="ARBA" id="ARBA00022475"/>
    </source>
</evidence>
<dbReference type="AlphaFoldDB" id="A0A3B0YCE4"/>
<dbReference type="EMBL" id="UOFL01000058">
    <property type="protein sequence ID" value="VAW74480.1"/>
    <property type="molecule type" value="Genomic_DNA"/>
</dbReference>
<dbReference type="PROSITE" id="PS00211">
    <property type="entry name" value="ABC_TRANSPORTER_1"/>
    <property type="match status" value="1"/>
</dbReference>
<evidence type="ECO:0000256" key="7">
    <source>
        <dbReference type="ARBA" id="ARBA00023136"/>
    </source>
</evidence>
<dbReference type="InterPro" id="IPR017911">
    <property type="entry name" value="MacB-like_ATP-bd"/>
</dbReference>